<comment type="caution">
    <text evidence="2">The sequence shown here is derived from an EMBL/GenBank/DDBJ whole genome shotgun (WGS) entry which is preliminary data.</text>
</comment>
<sequence>MNYSQYGVADNIERPQGPVVSFASVYSPALSTYGRNALPLIAGTAIYMVAGIAIGLVPLIGWVIASLIMVVLTCQLVACASTALQGNRLTIVSMFDFSYLPRILAAQFVYTATVVVGIILLIIPGIIAFVLGAFSAQAAAHGANPVRAVTTSWRLVVANPVHALLAVFTAMALAIAGSLFLGFGYAVTGPLACLILTAFYRSATGVSESPTP</sequence>
<feature type="transmembrane region" description="Helical" evidence="1">
    <location>
        <begin position="64"/>
        <end position="84"/>
    </location>
</feature>
<keyword evidence="3" id="KW-1185">Reference proteome</keyword>
<evidence type="ECO:0000313" key="3">
    <source>
        <dbReference type="Proteomes" id="UP000641514"/>
    </source>
</evidence>
<dbReference type="Proteomes" id="UP000641514">
    <property type="component" value="Unassembled WGS sequence"/>
</dbReference>
<proteinExistence type="predicted"/>
<protein>
    <recommendedName>
        <fullName evidence="4">Integral membrane protein</fullName>
    </recommendedName>
</protein>
<evidence type="ECO:0000313" key="2">
    <source>
        <dbReference type="EMBL" id="GGC55647.1"/>
    </source>
</evidence>
<organism evidence="2 3">
    <name type="scientific">Hoyosella rhizosphaerae</name>
    <dbReference type="NCBI Taxonomy" id="1755582"/>
    <lineage>
        <taxon>Bacteria</taxon>
        <taxon>Bacillati</taxon>
        <taxon>Actinomycetota</taxon>
        <taxon>Actinomycetes</taxon>
        <taxon>Mycobacteriales</taxon>
        <taxon>Hoyosellaceae</taxon>
        <taxon>Hoyosella</taxon>
    </lineage>
</organism>
<keyword evidence="1" id="KW-1133">Transmembrane helix</keyword>
<dbReference type="RefSeq" id="WP_188670339.1">
    <property type="nucleotide sequence ID" value="NZ_BMJH01000001.1"/>
</dbReference>
<dbReference type="EMBL" id="BMJH01000001">
    <property type="protein sequence ID" value="GGC55647.1"/>
    <property type="molecule type" value="Genomic_DNA"/>
</dbReference>
<feature type="transmembrane region" description="Helical" evidence="1">
    <location>
        <begin position="104"/>
        <end position="134"/>
    </location>
</feature>
<reference evidence="2" key="2">
    <citation type="submission" date="2020-09" db="EMBL/GenBank/DDBJ databases">
        <authorList>
            <person name="Sun Q."/>
            <person name="Zhou Y."/>
        </authorList>
    </citation>
    <scope>NUCLEOTIDE SEQUENCE</scope>
    <source>
        <strain evidence="2">CGMCC 1.15478</strain>
    </source>
</reference>
<evidence type="ECO:0000256" key="1">
    <source>
        <dbReference type="SAM" id="Phobius"/>
    </source>
</evidence>
<feature type="transmembrane region" description="Helical" evidence="1">
    <location>
        <begin position="182"/>
        <end position="200"/>
    </location>
</feature>
<feature type="transmembrane region" description="Helical" evidence="1">
    <location>
        <begin position="37"/>
        <end position="57"/>
    </location>
</feature>
<keyword evidence="1" id="KW-0472">Membrane</keyword>
<gene>
    <name evidence="2" type="ORF">GCM10011410_05060</name>
</gene>
<accession>A0A916U0I1</accession>
<dbReference type="AlphaFoldDB" id="A0A916U0I1"/>
<name>A0A916U0I1_9ACTN</name>
<keyword evidence="1" id="KW-0812">Transmembrane</keyword>
<reference evidence="2" key="1">
    <citation type="journal article" date="2014" name="Int. J. Syst. Evol. Microbiol.">
        <title>Complete genome sequence of Corynebacterium casei LMG S-19264T (=DSM 44701T), isolated from a smear-ripened cheese.</title>
        <authorList>
            <consortium name="US DOE Joint Genome Institute (JGI-PGF)"/>
            <person name="Walter F."/>
            <person name="Albersmeier A."/>
            <person name="Kalinowski J."/>
            <person name="Ruckert C."/>
        </authorList>
    </citation>
    <scope>NUCLEOTIDE SEQUENCE</scope>
    <source>
        <strain evidence="2">CGMCC 1.15478</strain>
    </source>
</reference>
<feature type="transmembrane region" description="Helical" evidence="1">
    <location>
        <begin position="155"/>
        <end position="176"/>
    </location>
</feature>
<evidence type="ECO:0008006" key="4">
    <source>
        <dbReference type="Google" id="ProtNLM"/>
    </source>
</evidence>